<reference evidence="2 3" key="1">
    <citation type="journal article" date="2015" name="Int. J. Syst. Evol. Microbiol.">
        <title>Carboxylicivirga linearis sp. nov., isolated from a sea cucumber culture pond.</title>
        <authorList>
            <person name="Wang F.Q."/>
            <person name="Zhou Y.X."/>
            <person name="Lin X.Z."/>
            <person name="Chen G.J."/>
            <person name="Du Z.J."/>
        </authorList>
    </citation>
    <scope>NUCLEOTIDE SEQUENCE [LARGE SCALE GENOMIC DNA]</scope>
    <source>
        <strain evidence="2 3">FB218</strain>
    </source>
</reference>
<dbReference type="RefSeq" id="WP_212215540.1">
    <property type="nucleotide sequence ID" value="NZ_JAGUCO010000004.1"/>
</dbReference>
<gene>
    <name evidence="2" type="ORF">KEM10_08385</name>
</gene>
<sequence length="278" mass="29812">MKKSIIYSLLLAALAFVACDPIEDRDAIGGAITAADLDISASPLVINGVNTNKVILKNYSPVLPSWNYGVGVTTKNVDTVLMVVEGTSTISFTGLNPNGVKITKEIDVDVEDLYFPVPPQWGYLCGSGEKEWVWDENHVDGVFGNGGYLGNTSPGWWKVYIADIEGQAEGEGDGASMVFSTNGATLTKKYNTGGTAQGTFSFDMSQTTDDGNGGIWAEGMLYTKGVTVLCGKSINEGGIDVYNYDILSLDDNNMALSYHAEGTGAWGEAWFWMFRAAD</sequence>
<evidence type="ECO:0008006" key="4">
    <source>
        <dbReference type="Google" id="ProtNLM"/>
    </source>
</evidence>
<dbReference type="Proteomes" id="UP000708576">
    <property type="component" value="Unassembled WGS sequence"/>
</dbReference>
<keyword evidence="1" id="KW-0732">Signal</keyword>
<dbReference type="EMBL" id="JAGUCO010000004">
    <property type="protein sequence ID" value="MBS2098296.1"/>
    <property type="molecule type" value="Genomic_DNA"/>
</dbReference>
<organism evidence="2 3">
    <name type="scientific">Carboxylicivirga linearis</name>
    <dbReference type="NCBI Taxonomy" id="1628157"/>
    <lineage>
        <taxon>Bacteria</taxon>
        <taxon>Pseudomonadati</taxon>
        <taxon>Bacteroidota</taxon>
        <taxon>Bacteroidia</taxon>
        <taxon>Marinilabiliales</taxon>
        <taxon>Marinilabiliaceae</taxon>
        <taxon>Carboxylicivirga</taxon>
    </lineage>
</organism>
<feature type="signal peptide" evidence="1">
    <location>
        <begin position="1"/>
        <end position="18"/>
    </location>
</feature>
<comment type="caution">
    <text evidence="2">The sequence shown here is derived from an EMBL/GenBank/DDBJ whole genome shotgun (WGS) entry which is preliminary data.</text>
</comment>
<proteinExistence type="predicted"/>
<evidence type="ECO:0000313" key="3">
    <source>
        <dbReference type="Proteomes" id="UP000708576"/>
    </source>
</evidence>
<evidence type="ECO:0000313" key="2">
    <source>
        <dbReference type="EMBL" id="MBS2098296.1"/>
    </source>
</evidence>
<protein>
    <recommendedName>
        <fullName evidence="4">Lipoprotein</fullName>
    </recommendedName>
</protein>
<dbReference type="PROSITE" id="PS51257">
    <property type="entry name" value="PROKAR_LIPOPROTEIN"/>
    <property type="match status" value="1"/>
</dbReference>
<keyword evidence="3" id="KW-1185">Reference proteome</keyword>
<evidence type="ECO:0000256" key="1">
    <source>
        <dbReference type="SAM" id="SignalP"/>
    </source>
</evidence>
<name>A0ABS5JUZ8_9BACT</name>
<feature type="chain" id="PRO_5046229173" description="Lipoprotein" evidence="1">
    <location>
        <begin position="19"/>
        <end position="278"/>
    </location>
</feature>
<accession>A0ABS5JUZ8</accession>